<protein>
    <recommendedName>
        <fullName evidence="3">Ankyrin repeat protein</fullName>
    </recommendedName>
</protein>
<dbReference type="EMBL" id="KU877344">
    <property type="protein sequence ID" value="ANB51113.1"/>
    <property type="molecule type" value="Genomic_DNA"/>
</dbReference>
<sequence length="336" mass="39792">MIHIIIFKYHQMNLRTVDHKFYKFIDEGWIQRGFLYNEGLNILDKPFEKTGSCVPGGLYFTDIKNIHNYLSFGTRLVEVTIPIDAQVVIDDYDSHKWRADKIIIKNIGIITDIDTIKYLINEGANFTKYIPKFFDTSIKNNNFELLKYLLKNFLKDSREMQYKIKYTTISHGFYEDQITYSLIKYGAKIDDYFINDLIEGENLILAKAIVKYKQLATKTLYVLAGKYNKLRIIELVHKYFPQIKSYHNFNNEIFYYAIENDNLNMIKYIINNGFYFSKNIFTCISNKKISNRILSYLNSRNDKIVKNNIINSANISIESNLLIDDNIIDYREHLEY</sequence>
<dbReference type="SUPFAM" id="SSF48403">
    <property type="entry name" value="Ankyrin repeat"/>
    <property type="match status" value="1"/>
</dbReference>
<dbReference type="RefSeq" id="YP_010776864.1">
    <property type="nucleotide sequence ID" value="NC_075034.1"/>
</dbReference>
<dbReference type="Proteomes" id="UP000241365">
    <property type="component" value="Segment"/>
</dbReference>
<dbReference type="KEGG" id="vg:80513475"/>
<keyword evidence="2" id="KW-1185">Reference proteome</keyword>
<organism evidence="1 2">
    <name type="scientific">Powai lake megavirus</name>
    <dbReference type="NCBI Taxonomy" id="1842663"/>
    <lineage>
        <taxon>Viruses</taxon>
        <taxon>Varidnaviria</taxon>
        <taxon>Bamfordvirae</taxon>
        <taxon>Nucleocytoviricota</taxon>
        <taxon>Megaviricetes</taxon>
        <taxon>Imitervirales</taxon>
        <taxon>Mimiviridae</taxon>
        <taxon>Megamimivirinae</taxon>
        <taxon>Megavirus</taxon>
        <taxon>Megavirus powaiense</taxon>
    </lineage>
</organism>
<accession>A0A161HV17</accession>
<evidence type="ECO:0000313" key="1">
    <source>
        <dbReference type="EMBL" id="ANB51113.1"/>
    </source>
</evidence>
<proteinExistence type="predicted"/>
<dbReference type="InterPro" id="IPR036770">
    <property type="entry name" value="Ankyrin_rpt-contain_sf"/>
</dbReference>
<dbReference type="GeneID" id="80513475"/>
<evidence type="ECO:0000313" key="2">
    <source>
        <dbReference type="Proteomes" id="UP000241365"/>
    </source>
</evidence>
<evidence type="ECO:0008006" key="3">
    <source>
        <dbReference type="Google" id="ProtNLM"/>
    </source>
</evidence>
<reference evidence="1 2" key="1">
    <citation type="journal article" date="2016" name="Genome Announc.">
        <title>Complete Genome Sequence of a New Megavirus Family Member Isolated from an Inland Water Lake for the First Time in India.</title>
        <authorList>
            <person name="Chatterjee A."/>
            <person name="Ali F."/>
            <person name="Bange D."/>
            <person name="Kondabagil K."/>
        </authorList>
    </citation>
    <scope>NUCLEOTIDE SEQUENCE [LARGE SCALE GENOMIC DNA]</scope>
    <source>
        <strain evidence="1">1</strain>
    </source>
</reference>
<name>A0A161HV17_9VIRU</name>